<evidence type="ECO:0000256" key="4">
    <source>
        <dbReference type="ARBA" id="ARBA00022960"/>
    </source>
</evidence>
<organism evidence="11 12">
    <name type="scientific">Mesorhizobium marinum</name>
    <dbReference type="NCBI Taxonomy" id="3228790"/>
    <lineage>
        <taxon>Bacteria</taxon>
        <taxon>Pseudomonadati</taxon>
        <taxon>Pseudomonadota</taxon>
        <taxon>Alphaproteobacteria</taxon>
        <taxon>Hyphomicrobiales</taxon>
        <taxon>Phyllobacteriaceae</taxon>
        <taxon>Mesorhizobium</taxon>
    </lineage>
</organism>
<feature type="active site" description="Nucleophile" evidence="7">
    <location>
        <position position="559"/>
    </location>
</feature>
<dbReference type="Proteomes" id="UP001556196">
    <property type="component" value="Unassembled WGS sequence"/>
</dbReference>
<dbReference type="PANTHER" id="PTHR41533">
    <property type="entry name" value="L,D-TRANSPEPTIDASE HI_1667-RELATED"/>
    <property type="match status" value="1"/>
</dbReference>
<dbReference type="InterPro" id="IPR002477">
    <property type="entry name" value="Peptidoglycan-bd-like"/>
</dbReference>
<proteinExistence type="inferred from homology"/>
<dbReference type="PANTHER" id="PTHR41533:SF2">
    <property type="entry name" value="BLR7131 PROTEIN"/>
    <property type="match status" value="1"/>
</dbReference>
<evidence type="ECO:0000313" key="12">
    <source>
        <dbReference type="Proteomes" id="UP001556196"/>
    </source>
</evidence>
<dbReference type="InterPro" id="IPR038063">
    <property type="entry name" value="Transpep_catalytic_dom"/>
</dbReference>
<comment type="pathway">
    <text evidence="1 7">Cell wall biogenesis; peptidoglycan biosynthesis.</text>
</comment>
<feature type="chain" id="PRO_5046318632" evidence="9">
    <location>
        <begin position="29"/>
        <end position="641"/>
    </location>
</feature>
<dbReference type="CDD" id="cd16913">
    <property type="entry name" value="YkuD_like"/>
    <property type="match status" value="1"/>
</dbReference>
<keyword evidence="5 7" id="KW-0573">Peptidoglycan synthesis</keyword>
<evidence type="ECO:0000256" key="7">
    <source>
        <dbReference type="PROSITE-ProRule" id="PRU01373"/>
    </source>
</evidence>
<keyword evidence="6 7" id="KW-0961">Cell wall biogenesis/degradation</keyword>
<evidence type="ECO:0000256" key="9">
    <source>
        <dbReference type="SAM" id="SignalP"/>
    </source>
</evidence>
<dbReference type="InterPro" id="IPR036366">
    <property type="entry name" value="PGBDSf"/>
</dbReference>
<dbReference type="InterPro" id="IPR052905">
    <property type="entry name" value="LD-transpeptidase_YkuD-like"/>
</dbReference>
<feature type="region of interest" description="Disordered" evidence="8">
    <location>
        <begin position="46"/>
        <end position="73"/>
    </location>
</feature>
<evidence type="ECO:0000256" key="5">
    <source>
        <dbReference type="ARBA" id="ARBA00022984"/>
    </source>
</evidence>
<evidence type="ECO:0000313" key="11">
    <source>
        <dbReference type="EMBL" id="MEW9808081.1"/>
    </source>
</evidence>
<evidence type="ECO:0000256" key="6">
    <source>
        <dbReference type="ARBA" id="ARBA00023316"/>
    </source>
</evidence>
<dbReference type="InterPro" id="IPR045380">
    <property type="entry name" value="LD_TPept_scaffold_dom"/>
</dbReference>
<name>A0ABV3R433_9HYPH</name>
<dbReference type="Gene3D" id="2.40.440.10">
    <property type="entry name" value="L,D-transpeptidase catalytic domain-like"/>
    <property type="match status" value="1"/>
</dbReference>
<dbReference type="RefSeq" id="WP_367725298.1">
    <property type="nucleotide sequence ID" value="NZ_JBFOCI010000006.1"/>
</dbReference>
<comment type="similarity">
    <text evidence="2">Belongs to the YkuD family.</text>
</comment>
<dbReference type="Pfam" id="PF01471">
    <property type="entry name" value="PG_binding_1"/>
    <property type="match status" value="1"/>
</dbReference>
<dbReference type="Pfam" id="PF03734">
    <property type="entry name" value="YkuD"/>
    <property type="match status" value="1"/>
</dbReference>
<evidence type="ECO:0000256" key="8">
    <source>
        <dbReference type="SAM" id="MobiDB-lite"/>
    </source>
</evidence>
<keyword evidence="9" id="KW-0732">Signal</keyword>
<gene>
    <name evidence="11" type="ORF">ABUE31_19005</name>
</gene>
<protein>
    <submittedName>
        <fullName evidence="11">Murein L,D-transpeptidase</fullName>
    </submittedName>
</protein>
<feature type="domain" description="L,D-TPase catalytic" evidence="10">
    <location>
        <begin position="409"/>
        <end position="580"/>
    </location>
</feature>
<accession>A0ABV3R433</accession>
<keyword evidence="3" id="KW-0808">Transferase</keyword>
<evidence type="ECO:0000256" key="3">
    <source>
        <dbReference type="ARBA" id="ARBA00022679"/>
    </source>
</evidence>
<dbReference type="SUPFAM" id="SSF141523">
    <property type="entry name" value="L,D-transpeptidase catalytic domain-like"/>
    <property type="match status" value="1"/>
</dbReference>
<comment type="caution">
    <text evidence="11">The sequence shown here is derived from an EMBL/GenBank/DDBJ whole genome shotgun (WGS) entry which is preliminary data.</text>
</comment>
<dbReference type="InterPro" id="IPR005490">
    <property type="entry name" value="LD_TPept_cat_dom"/>
</dbReference>
<evidence type="ECO:0000256" key="1">
    <source>
        <dbReference type="ARBA" id="ARBA00004752"/>
    </source>
</evidence>
<keyword evidence="12" id="KW-1185">Reference proteome</keyword>
<feature type="active site" description="Proton donor/acceptor" evidence="7">
    <location>
        <position position="540"/>
    </location>
</feature>
<dbReference type="EMBL" id="JBFOCI010000006">
    <property type="protein sequence ID" value="MEW9808081.1"/>
    <property type="molecule type" value="Genomic_DNA"/>
</dbReference>
<dbReference type="Gene3D" id="1.10.101.10">
    <property type="entry name" value="PGBD-like superfamily/PGBD"/>
    <property type="match status" value="1"/>
</dbReference>
<feature type="signal peptide" evidence="9">
    <location>
        <begin position="1"/>
        <end position="28"/>
    </location>
</feature>
<evidence type="ECO:0000256" key="2">
    <source>
        <dbReference type="ARBA" id="ARBA00005992"/>
    </source>
</evidence>
<keyword evidence="4 7" id="KW-0133">Cell shape</keyword>
<evidence type="ECO:0000259" key="10">
    <source>
        <dbReference type="PROSITE" id="PS52029"/>
    </source>
</evidence>
<dbReference type="PROSITE" id="PS52029">
    <property type="entry name" value="LD_TPASE"/>
    <property type="match status" value="1"/>
</dbReference>
<sequence length="641" mass="70352">MTLITRKVFLQATVLVGSFAMGMPSAGAQSLFENLFGGGVRSQRLDSAGYTSRSGRLDSGGYRKNQQRLPLEPPRTNVRRGGVPVAKISAPSYYNYKAVELQRVDFATLAAIGQSASLDQATSGTAFREAAAALADYELFAEPAIGKAIVEYYAANPDFIWVDEVGVNARARDALRVLGEAAGYGLSPADYAVTVPSVTSSVIATGAGGRKADLIRFEMALSARVLRYARDAGVGRVNPNKLSGYHDLPEKPFDMVAALRTLSFTGDARGWLEARHPTNEAYRALRIELEALKASAENEIVVDPKLLLKPGQANPELGKILQLIARDLDDEMGGEYGELLSQRVASETYDEDLVPVIKAAQAKEGLKPDGVIGPRTVSALAGTSKADRIEKVTIALEQLRWLPHELGETRVFINQPAFTAQFFDNGVEKLNMRAVVGKPSNQTSFFYDEIEQIDYNPYWGVPQSIIVNEMLPRLRNDPGYLDRAGYEVTDSRGRRIASSSVNWWAYGSKVPYSVRQTPSEANALGELKILFPNKHAIYMHDTPQKALFDRDMRAFSHGCVRLKDPRGMAAAVLGKSVDYVAAKLRQGHSTEKTLKIPVYVAYFTAWPDKHGQVEYFGDVYDRDARVKLALEKTDAVRVPSS</sequence>
<dbReference type="Pfam" id="PF20142">
    <property type="entry name" value="Scaffold"/>
    <property type="match status" value="1"/>
</dbReference>
<reference evidence="11 12" key="1">
    <citation type="submission" date="2024-06" db="EMBL/GenBank/DDBJ databases">
        <authorList>
            <person name="Tuo L."/>
        </authorList>
    </citation>
    <scope>NUCLEOTIDE SEQUENCE [LARGE SCALE GENOMIC DNA]</scope>
    <source>
        <strain evidence="11 12">ZMM04-5</strain>
    </source>
</reference>